<gene>
    <name evidence="3 4 5 6 7" type="primary">LOC108682702</name>
</gene>
<dbReference type="OrthoDB" id="2328924at2759"/>
<feature type="region of interest" description="Disordered" evidence="1">
    <location>
        <begin position="230"/>
        <end position="249"/>
    </location>
</feature>
<feature type="compositionally biased region" description="Low complexity" evidence="1">
    <location>
        <begin position="230"/>
        <end position="239"/>
    </location>
</feature>
<feature type="region of interest" description="Disordered" evidence="1">
    <location>
        <begin position="692"/>
        <end position="789"/>
    </location>
</feature>
<evidence type="ECO:0000313" key="2">
    <source>
        <dbReference type="Proteomes" id="UP000694843"/>
    </source>
</evidence>
<organism evidence="2 4">
    <name type="scientific">Hyalella azteca</name>
    <name type="common">Amphipod</name>
    <dbReference type="NCBI Taxonomy" id="294128"/>
    <lineage>
        <taxon>Eukaryota</taxon>
        <taxon>Metazoa</taxon>
        <taxon>Ecdysozoa</taxon>
        <taxon>Arthropoda</taxon>
        <taxon>Crustacea</taxon>
        <taxon>Multicrustacea</taxon>
        <taxon>Malacostraca</taxon>
        <taxon>Eumalacostraca</taxon>
        <taxon>Peracarida</taxon>
        <taxon>Amphipoda</taxon>
        <taxon>Senticaudata</taxon>
        <taxon>Talitrida</taxon>
        <taxon>Talitroidea</taxon>
        <taxon>Hyalellidae</taxon>
        <taxon>Hyalella</taxon>
    </lineage>
</organism>
<feature type="compositionally biased region" description="Polar residues" evidence="1">
    <location>
        <begin position="463"/>
        <end position="478"/>
    </location>
</feature>
<feature type="compositionally biased region" description="Low complexity" evidence="1">
    <location>
        <begin position="312"/>
        <end position="338"/>
    </location>
</feature>
<reference evidence="3 4" key="1">
    <citation type="submission" date="2025-04" db="UniProtKB">
        <authorList>
            <consortium name="RefSeq"/>
        </authorList>
    </citation>
    <scope>IDENTIFICATION</scope>
    <source>
        <tissue evidence="3 4">Whole organism</tissue>
    </source>
</reference>
<feature type="compositionally biased region" description="Polar residues" evidence="1">
    <location>
        <begin position="1031"/>
        <end position="1040"/>
    </location>
</feature>
<keyword evidence="2" id="KW-1185">Reference proteome</keyword>
<dbReference type="KEGG" id="hazt:108682702"/>
<feature type="region of interest" description="Disordered" evidence="1">
    <location>
        <begin position="300"/>
        <end position="382"/>
    </location>
</feature>
<feature type="compositionally biased region" description="Polar residues" evidence="1">
    <location>
        <begin position="240"/>
        <end position="249"/>
    </location>
</feature>
<dbReference type="Proteomes" id="UP000694843">
    <property type="component" value="Unplaced"/>
</dbReference>
<accession>A0A8B7PMJ1</accession>
<dbReference type="RefSeq" id="XP_018027416.1">
    <property type="nucleotide sequence ID" value="XM_018171927.2"/>
</dbReference>
<protein>
    <submittedName>
        <fullName evidence="3 4">Protein hairless</fullName>
    </submittedName>
</protein>
<feature type="compositionally biased region" description="Basic and acidic residues" evidence="1">
    <location>
        <begin position="724"/>
        <end position="745"/>
    </location>
</feature>
<feature type="region of interest" description="Disordered" evidence="1">
    <location>
        <begin position="938"/>
        <end position="1047"/>
    </location>
</feature>
<feature type="compositionally biased region" description="Low complexity" evidence="1">
    <location>
        <begin position="959"/>
        <end position="994"/>
    </location>
</feature>
<feature type="compositionally biased region" description="Pro residues" evidence="1">
    <location>
        <begin position="948"/>
        <end position="958"/>
    </location>
</feature>
<evidence type="ECO:0000313" key="5">
    <source>
        <dbReference type="RefSeq" id="XP_018027415.1"/>
    </source>
</evidence>
<feature type="region of interest" description="Disordered" evidence="1">
    <location>
        <begin position="458"/>
        <end position="478"/>
    </location>
</feature>
<feature type="compositionally biased region" description="Low complexity" evidence="1">
    <location>
        <begin position="701"/>
        <end position="712"/>
    </location>
</feature>
<dbReference type="RefSeq" id="XP_018027413.1">
    <property type="nucleotide sequence ID" value="XM_018171924.2"/>
</dbReference>
<evidence type="ECO:0000313" key="4">
    <source>
        <dbReference type="RefSeq" id="XP_018027414.1"/>
    </source>
</evidence>
<sequence length="1047" mass="112397">MSQPAVGVLAEELVDCQKTSFANSIEAEPCSPTSRSFSPAISDTEICERREEGTAVVAALPPASPIKHEVLDLTSSNRTPFMDLSVKPKLANQVPPVSSMLPSALLGSTRSVSNPTEVLTSTSSFHSRNNSSKCVISVNASNVLGNPTCASPNDDHLRNSVDLAAGLITIDTSSLSSIDAASLSTSFHSKSAVQKSNKVTAQGTIVPPLANSIQDSAILQDSSSSSSASAVLSSSIPSSRNQEISATSQDHLGQADQFCSSQIYSELPFSGSEKKNTLKLNCASKLLTSHSKQVSEPCSDVFTNGHEHHGTSSTSFPASASSSPCRASLSPSPSCSESQGIASGAGSEVRGMPAIPVPAAPGRPKEAQDPSASGSMDNTDGGRLTFFKEGKLLLELSHRSANESCAINKDGKKTSGCWVQIETNTFWPPSSCRANISTPLHFPFSGYGKAARRKIRTPRRCEQQSNGVVQPPLSCSASPTKDDASHRCVGAPVPETFLFVCPELVRAFRRSYGPLIARRPFHRFSEMDALLELDDTRKQALLSLMRECRNLLRRSSSQEGNRILQKHKLEKYSKVLAEQQNLKIDSTIKVGQIFERVMLKTPSPNNFVSPRKRYLKQFEADHEIQNKKKIVMATSSASRPASYMTDSYQNYTSSKNVSARHSALNNYGAAHTIESILNHSEKRNESYLKSLFKSEGKKSPRSSSRSPLTLESVKQEPEMLMSVKPDRDASRNSEMRSSRDCDERQSLPSYSASPHSRSSPPSPRSARASHASNTSVKNRDQPDLPYPGYGMTPQTLASLYPQLYDPNYFFINGPLAAGGLMASPHSQMAVAAAAAAAAAASISSMSSYGLAPLQLQLAATQYSSLFNPVAFAPAIAAAAAASPLSPSIAAPLTPALTPGAVALSMPHMNSSTLPSAHNPSLSLPHVVTSHHPSFINSVASHQSRSSPYPTPSPHPRSPYSPSVKSFYPPTRSPQSRSRSPPSRSPVMMSTTPTSYHPRKPHPPPHHYPQPAMHPSSPWRPVAAHQHPPPTLSSSQDTPLNLTKPRCQ</sequence>
<evidence type="ECO:0000256" key="1">
    <source>
        <dbReference type="SAM" id="MobiDB-lite"/>
    </source>
</evidence>
<dbReference type="AlphaFoldDB" id="A0A8B7PMJ1"/>
<dbReference type="GeneID" id="108682702"/>
<dbReference type="RefSeq" id="XP_018027414.1">
    <property type="nucleotide sequence ID" value="XM_018171925.2"/>
</dbReference>
<dbReference type="RefSeq" id="XP_047741215.1">
    <property type="nucleotide sequence ID" value="XM_047885259.1"/>
</dbReference>
<evidence type="ECO:0000313" key="3">
    <source>
        <dbReference type="RefSeq" id="XP_018027413.1"/>
    </source>
</evidence>
<proteinExistence type="predicted"/>
<evidence type="ECO:0000313" key="6">
    <source>
        <dbReference type="RefSeq" id="XP_018027416.1"/>
    </source>
</evidence>
<dbReference type="RefSeq" id="XP_018027415.1">
    <property type="nucleotide sequence ID" value="XM_018171926.2"/>
</dbReference>
<feature type="compositionally biased region" description="Low complexity" evidence="1">
    <location>
        <begin position="751"/>
        <end position="772"/>
    </location>
</feature>
<name>A0A8B7PMJ1_HYAAZ</name>
<evidence type="ECO:0000313" key="7">
    <source>
        <dbReference type="RefSeq" id="XP_047741215.1"/>
    </source>
</evidence>